<reference evidence="3" key="1">
    <citation type="journal article" date="2021" name="PeerJ">
        <title>Extensive microbial diversity within the chicken gut microbiome revealed by metagenomics and culture.</title>
        <authorList>
            <person name="Gilroy R."/>
            <person name="Ravi A."/>
            <person name="Getino M."/>
            <person name="Pursley I."/>
            <person name="Horton D.L."/>
            <person name="Alikhan N.F."/>
            <person name="Baker D."/>
            <person name="Gharbi K."/>
            <person name="Hall N."/>
            <person name="Watson M."/>
            <person name="Adriaenssens E.M."/>
            <person name="Foster-Nyarko E."/>
            <person name="Jarju S."/>
            <person name="Secka A."/>
            <person name="Antonio M."/>
            <person name="Oren A."/>
            <person name="Chaudhuri R.R."/>
            <person name="La Ragione R."/>
            <person name="Hildebrand F."/>
            <person name="Pallen M.J."/>
        </authorList>
    </citation>
    <scope>NUCLEOTIDE SEQUENCE</scope>
    <source>
        <strain evidence="3">ChiSjej5B23-15282</strain>
    </source>
</reference>
<name>A0A9D2ARA8_9FIRM</name>
<protein>
    <submittedName>
        <fullName evidence="3">FIVAR domain-containing protein</fullName>
    </submittedName>
</protein>
<feature type="region of interest" description="Disordered" evidence="1">
    <location>
        <begin position="97"/>
        <end position="117"/>
    </location>
</feature>
<dbReference type="Gene3D" id="1.20.1270.70">
    <property type="entry name" value="Designed single chain three-helix bundle"/>
    <property type="match status" value="1"/>
</dbReference>
<sequence>AAKQSEVQSALDQLTAAMKALEEVTEEPIPEKPDKTALDQKIKEAGALKESDYTPATWKAFRDALNTAKLVSADPDAEQAEVDAALKNLENAVKGLKPVQQQAEKPDQPGTADKAVETGDTFGNGWICLMLLSGAALAVIAVNRKKKNLR</sequence>
<organism evidence="3 4">
    <name type="scientific">Candidatus Mediterraneibacter caccavium</name>
    <dbReference type="NCBI Taxonomy" id="2838661"/>
    <lineage>
        <taxon>Bacteria</taxon>
        <taxon>Bacillati</taxon>
        <taxon>Bacillota</taxon>
        <taxon>Clostridia</taxon>
        <taxon>Lachnospirales</taxon>
        <taxon>Lachnospiraceae</taxon>
        <taxon>Mediterraneibacter</taxon>
    </lineage>
</organism>
<feature type="transmembrane region" description="Helical" evidence="2">
    <location>
        <begin position="123"/>
        <end position="142"/>
    </location>
</feature>
<keyword evidence="2" id="KW-0812">Transmembrane</keyword>
<keyword evidence="2" id="KW-1133">Transmembrane helix</keyword>
<reference evidence="3" key="2">
    <citation type="submission" date="2021-04" db="EMBL/GenBank/DDBJ databases">
        <authorList>
            <person name="Gilroy R."/>
        </authorList>
    </citation>
    <scope>NUCLEOTIDE SEQUENCE</scope>
    <source>
        <strain evidence="3">ChiSjej5B23-15282</strain>
    </source>
</reference>
<dbReference type="AlphaFoldDB" id="A0A9D2ARA8"/>
<evidence type="ECO:0000313" key="4">
    <source>
        <dbReference type="Proteomes" id="UP000824243"/>
    </source>
</evidence>
<gene>
    <name evidence="3" type="ORF">H9981_00105</name>
</gene>
<evidence type="ECO:0000313" key="3">
    <source>
        <dbReference type="EMBL" id="HIX47422.1"/>
    </source>
</evidence>
<accession>A0A9D2ARA8</accession>
<dbReference type="Proteomes" id="UP000824243">
    <property type="component" value="Unassembled WGS sequence"/>
</dbReference>
<keyword evidence="2" id="KW-0472">Membrane</keyword>
<proteinExistence type="predicted"/>
<evidence type="ECO:0000256" key="2">
    <source>
        <dbReference type="SAM" id="Phobius"/>
    </source>
</evidence>
<dbReference type="Pfam" id="PF07554">
    <property type="entry name" value="FIVAR"/>
    <property type="match status" value="1"/>
</dbReference>
<comment type="caution">
    <text evidence="3">The sequence shown here is derived from an EMBL/GenBank/DDBJ whole genome shotgun (WGS) entry which is preliminary data.</text>
</comment>
<dbReference type="EMBL" id="DXFA01000002">
    <property type="protein sequence ID" value="HIX47422.1"/>
    <property type="molecule type" value="Genomic_DNA"/>
</dbReference>
<feature type="non-terminal residue" evidence="3">
    <location>
        <position position="1"/>
    </location>
</feature>
<evidence type="ECO:0000256" key="1">
    <source>
        <dbReference type="SAM" id="MobiDB-lite"/>
    </source>
</evidence>